<proteinExistence type="predicted"/>
<evidence type="ECO:0000313" key="1">
    <source>
        <dbReference type="EMBL" id="TGY25000.1"/>
    </source>
</evidence>
<dbReference type="Proteomes" id="UP000309566">
    <property type="component" value="Unassembled WGS sequence"/>
</dbReference>
<dbReference type="AlphaFoldDB" id="A0A4V3RGP2"/>
<protein>
    <recommendedName>
        <fullName evidence="3">NVEALA protein</fullName>
    </recommendedName>
</protein>
<evidence type="ECO:0008006" key="3">
    <source>
        <dbReference type="Google" id="ProtNLM"/>
    </source>
</evidence>
<dbReference type="RefSeq" id="WP_136000552.1">
    <property type="nucleotide sequence ID" value="NZ_CAOOAS010000032.1"/>
</dbReference>
<organism evidence="1 2">
    <name type="scientific">Bacteroides caecimuris</name>
    <dbReference type="NCBI Taxonomy" id="1796613"/>
    <lineage>
        <taxon>Bacteria</taxon>
        <taxon>Pseudomonadati</taxon>
        <taxon>Bacteroidota</taxon>
        <taxon>Bacteroidia</taxon>
        <taxon>Bacteroidales</taxon>
        <taxon>Bacteroidaceae</taxon>
        <taxon>Bacteroides</taxon>
    </lineage>
</organism>
<evidence type="ECO:0000313" key="2">
    <source>
        <dbReference type="Proteomes" id="UP000309566"/>
    </source>
</evidence>
<name>A0A4V3RGP2_9BACE</name>
<dbReference type="EMBL" id="SRYX01000124">
    <property type="protein sequence ID" value="TGY25000.1"/>
    <property type="molecule type" value="Genomic_DNA"/>
</dbReference>
<accession>A0A4V3RGP2</accession>
<gene>
    <name evidence="1" type="ORF">E5353_17915</name>
</gene>
<reference evidence="1 2" key="1">
    <citation type="submission" date="2019-04" db="EMBL/GenBank/DDBJ databases">
        <title>Microbes associate with the intestines of laboratory mice.</title>
        <authorList>
            <person name="Navarre W."/>
            <person name="Wong E."/>
            <person name="Huang K."/>
            <person name="Tropini C."/>
            <person name="Ng K."/>
            <person name="Yu B."/>
        </authorList>
    </citation>
    <scope>NUCLEOTIDE SEQUENCE [LARGE SCALE GENOMIC DNA]</scope>
    <source>
        <strain evidence="1 2">NM63_1-25</strain>
    </source>
</reference>
<sequence>MKKRLFVIIPFIACAMVCGHNIYSSQKTDFFSKLVISKLEALATSETDCRNMPGSNTGKCKLKVDGSGASCVTSSWYETNDCYK</sequence>
<comment type="caution">
    <text evidence="1">The sequence shown here is derived from an EMBL/GenBank/DDBJ whole genome shotgun (WGS) entry which is preliminary data.</text>
</comment>